<sequence>MKDSRALPTCISEVLWLQINLVLSTEACGVRGHGSRLYLGVCEKPQDNSSLAQLCGAADSSGCRITAIASHHYKEEKIQHGYETLVSVY</sequence>
<name>A0A1V4JR18_PATFA</name>
<dbReference type="Proteomes" id="UP000190648">
    <property type="component" value="Unassembled WGS sequence"/>
</dbReference>
<proteinExistence type="predicted"/>
<protein>
    <submittedName>
        <fullName evidence="2">Uncharacterized protein</fullName>
    </submittedName>
</protein>
<keyword evidence="1" id="KW-0732">Signal</keyword>
<keyword evidence="3" id="KW-1185">Reference proteome</keyword>
<feature type="chain" id="PRO_5012324668" evidence="1">
    <location>
        <begin position="25"/>
        <end position="89"/>
    </location>
</feature>
<organism evidence="2 3">
    <name type="scientific">Patagioenas fasciata monilis</name>
    <dbReference type="NCBI Taxonomy" id="372326"/>
    <lineage>
        <taxon>Eukaryota</taxon>
        <taxon>Metazoa</taxon>
        <taxon>Chordata</taxon>
        <taxon>Craniata</taxon>
        <taxon>Vertebrata</taxon>
        <taxon>Euteleostomi</taxon>
        <taxon>Archelosauria</taxon>
        <taxon>Archosauria</taxon>
        <taxon>Dinosauria</taxon>
        <taxon>Saurischia</taxon>
        <taxon>Theropoda</taxon>
        <taxon>Coelurosauria</taxon>
        <taxon>Aves</taxon>
        <taxon>Neognathae</taxon>
        <taxon>Neoaves</taxon>
        <taxon>Columbimorphae</taxon>
        <taxon>Columbiformes</taxon>
        <taxon>Columbidae</taxon>
        <taxon>Patagioenas</taxon>
    </lineage>
</organism>
<feature type="signal peptide" evidence="1">
    <location>
        <begin position="1"/>
        <end position="24"/>
    </location>
</feature>
<comment type="caution">
    <text evidence="2">The sequence shown here is derived from an EMBL/GenBank/DDBJ whole genome shotgun (WGS) entry which is preliminary data.</text>
</comment>
<evidence type="ECO:0000313" key="3">
    <source>
        <dbReference type="Proteomes" id="UP000190648"/>
    </source>
</evidence>
<gene>
    <name evidence="2" type="ORF">AV530_004106</name>
</gene>
<accession>A0A1V4JR18</accession>
<evidence type="ECO:0000313" key="2">
    <source>
        <dbReference type="EMBL" id="OPJ74648.1"/>
    </source>
</evidence>
<evidence type="ECO:0000256" key="1">
    <source>
        <dbReference type="SAM" id="SignalP"/>
    </source>
</evidence>
<reference evidence="2 3" key="1">
    <citation type="submission" date="2016-02" db="EMBL/GenBank/DDBJ databases">
        <title>Band-tailed pigeon sequencing and assembly.</title>
        <authorList>
            <person name="Soares A.E."/>
            <person name="Novak B.J."/>
            <person name="Rice E.S."/>
            <person name="O'Connell B."/>
            <person name="Chang D."/>
            <person name="Weber S."/>
            <person name="Shapiro B."/>
        </authorList>
    </citation>
    <scope>NUCLEOTIDE SEQUENCE [LARGE SCALE GENOMIC DNA]</scope>
    <source>
        <strain evidence="2">BTP2013</strain>
        <tissue evidence="2">Blood</tissue>
    </source>
</reference>
<dbReference type="AlphaFoldDB" id="A0A1V4JR18"/>
<dbReference type="EMBL" id="LSYS01006642">
    <property type="protein sequence ID" value="OPJ74648.1"/>
    <property type="molecule type" value="Genomic_DNA"/>
</dbReference>